<keyword evidence="1" id="KW-0489">Methyltransferase</keyword>
<organism evidence="1 2">
    <name type="scientific">Christiangramia gaetbulicola</name>
    <dbReference type="NCBI Taxonomy" id="703340"/>
    <lineage>
        <taxon>Bacteria</taxon>
        <taxon>Pseudomonadati</taxon>
        <taxon>Bacteroidota</taxon>
        <taxon>Flavobacteriia</taxon>
        <taxon>Flavobacteriales</taxon>
        <taxon>Flavobacteriaceae</taxon>
        <taxon>Christiangramia</taxon>
    </lineage>
</organism>
<dbReference type="Pfam" id="PF13489">
    <property type="entry name" value="Methyltransf_23"/>
    <property type="match status" value="1"/>
</dbReference>
<dbReference type="OrthoDB" id="9770553at2"/>
<protein>
    <submittedName>
        <fullName evidence="1">Methyltransferase family protein</fullName>
    </submittedName>
</protein>
<reference evidence="1 2" key="1">
    <citation type="submission" date="2018-04" db="EMBL/GenBank/DDBJ databases">
        <title>Genomic Encyclopedia of Archaeal and Bacterial Type Strains, Phase II (KMG-II): from individual species to whole genera.</title>
        <authorList>
            <person name="Goeker M."/>
        </authorList>
    </citation>
    <scope>NUCLEOTIDE SEQUENCE [LARGE SCALE GENOMIC DNA]</scope>
    <source>
        <strain evidence="1 2">DSM 23082</strain>
    </source>
</reference>
<dbReference type="AlphaFoldDB" id="A0A2T6AJR8"/>
<comment type="caution">
    <text evidence="1">The sequence shown here is derived from an EMBL/GenBank/DDBJ whole genome shotgun (WGS) entry which is preliminary data.</text>
</comment>
<keyword evidence="1" id="KW-0808">Transferase</keyword>
<dbReference type="SUPFAM" id="SSF53335">
    <property type="entry name" value="S-adenosyl-L-methionine-dependent methyltransferases"/>
    <property type="match status" value="1"/>
</dbReference>
<dbReference type="GO" id="GO:0008168">
    <property type="term" value="F:methyltransferase activity"/>
    <property type="evidence" value="ECO:0007669"/>
    <property type="project" value="UniProtKB-KW"/>
</dbReference>
<gene>
    <name evidence="1" type="ORF">C8P64_0028</name>
</gene>
<dbReference type="PANTHER" id="PTHR43861">
    <property type="entry name" value="TRANS-ACONITATE 2-METHYLTRANSFERASE-RELATED"/>
    <property type="match status" value="1"/>
</dbReference>
<dbReference type="EMBL" id="QBKQ01000001">
    <property type="protein sequence ID" value="PTX44058.1"/>
    <property type="molecule type" value="Genomic_DNA"/>
</dbReference>
<dbReference type="InterPro" id="IPR029063">
    <property type="entry name" value="SAM-dependent_MTases_sf"/>
</dbReference>
<keyword evidence="2" id="KW-1185">Reference proteome</keyword>
<evidence type="ECO:0000313" key="1">
    <source>
        <dbReference type="EMBL" id="PTX44058.1"/>
    </source>
</evidence>
<dbReference type="RefSeq" id="WP_108170039.1">
    <property type="nucleotide sequence ID" value="NZ_QBKQ01000001.1"/>
</dbReference>
<dbReference type="GO" id="GO:0032259">
    <property type="term" value="P:methylation"/>
    <property type="evidence" value="ECO:0007669"/>
    <property type="project" value="UniProtKB-KW"/>
</dbReference>
<sequence length="268" mass="32088">MKDAQDLIKINERQKEFYNSKKKNRVTKLWYGLRNGILQDAKKRLSLEKQIKELHITWFGDLSNKKVLDLGCYAGNSLSVHLAMNSKEYIAIDLSELGISKLSKKLDDIPNARAYVMDFFSDDFKEDGFDLIYAFGVLHHFQDTELLINRLKQKLNQNGEIISYDPLKTSFPVKLARYLYRPFQTDKDWEWPFSKKTYRIYEREFQILDRRAMLGRTKYFFFLNLLPLSAKRRSNILKKWHILDWQRSKVEDKKMFDCMHLTLFMQKI</sequence>
<proteinExistence type="predicted"/>
<name>A0A2T6AJR8_9FLAO</name>
<dbReference type="CDD" id="cd02440">
    <property type="entry name" value="AdoMet_MTases"/>
    <property type="match status" value="1"/>
</dbReference>
<dbReference type="Gene3D" id="3.40.50.150">
    <property type="entry name" value="Vaccinia Virus protein VP39"/>
    <property type="match status" value="1"/>
</dbReference>
<accession>A0A2T6AJR8</accession>
<evidence type="ECO:0000313" key="2">
    <source>
        <dbReference type="Proteomes" id="UP000244174"/>
    </source>
</evidence>
<dbReference type="Proteomes" id="UP000244174">
    <property type="component" value="Unassembled WGS sequence"/>
</dbReference>